<dbReference type="GO" id="GO:0008929">
    <property type="term" value="F:methylglyoxal synthase activity"/>
    <property type="evidence" value="ECO:0007669"/>
    <property type="project" value="InterPro"/>
</dbReference>
<dbReference type="Proteomes" id="UP000509367">
    <property type="component" value="Chromosome"/>
</dbReference>
<dbReference type="InterPro" id="IPR004363">
    <property type="entry name" value="Methylgl_synth"/>
</dbReference>
<dbReference type="SMART" id="SM00046">
    <property type="entry name" value="DAGKc"/>
    <property type="match status" value="1"/>
</dbReference>
<dbReference type="EMBL" id="CP054836">
    <property type="protein sequence ID" value="QKV17224.1"/>
    <property type="molecule type" value="Genomic_DNA"/>
</dbReference>
<dbReference type="Gene3D" id="3.40.50.10330">
    <property type="entry name" value="Probable inorganic polyphosphate/atp-NAD kinase, domain 1"/>
    <property type="match status" value="1"/>
</dbReference>
<dbReference type="KEGG" id="orm:HTY61_01450"/>
<dbReference type="GO" id="GO:0005829">
    <property type="term" value="C:cytosol"/>
    <property type="evidence" value="ECO:0007669"/>
    <property type="project" value="TreeGrafter"/>
</dbReference>
<name>A0A6N1V8I0_9HYPH</name>
<dbReference type="InterPro" id="IPR045540">
    <property type="entry name" value="YegS/DAGK_C"/>
</dbReference>
<dbReference type="Pfam" id="PF19279">
    <property type="entry name" value="YegS_C"/>
    <property type="match status" value="1"/>
</dbReference>
<reference evidence="2 3" key="1">
    <citation type="submission" date="2020-06" db="EMBL/GenBank/DDBJ databases">
        <title>Oricola thermophila sp. nov. isolated from a tidal sediments.</title>
        <authorList>
            <person name="Kwon K.K."/>
            <person name="Yang S.-H."/>
            <person name="Park M.-J."/>
        </authorList>
    </citation>
    <scope>NUCLEOTIDE SEQUENCE [LARGE SCALE GENOMIC DNA]</scope>
    <source>
        <strain evidence="2 3">MEBiC13590</strain>
    </source>
</reference>
<dbReference type="PROSITE" id="PS50146">
    <property type="entry name" value="DAGK"/>
    <property type="match status" value="1"/>
</dbReference>
<dbReference type="InterPro" id="IPR001206">
    <property type="entry name" value="Diacylglycerol_kinase_cat_dom"/>
</dbReference>
<dbReference type="PANTHER" id="PTHR30492">
    <property type="entry name" value="METHYLGLYOXAL SYNTHASE"/>
    <property type="match status" value="1"/>
</dbReference>
<dbReference type="AlphaFoldDB" id="A0A6N1V8I0"/>
<dbReference type="SUPFAM" id="SSF111331">
    <property type="entry name" value="NAD kinase/diacylglycerol kinase-like"/>
    <property type="match status" value="1"/>
</dbReference>
<gene>
    <name evidence="2" type="ORF">HTY61_01450</name>
</gene>
<keyword evidence="3" id="KW-1185">Reference proteome</keyword>
<evidence type="ECO:0000259" key="1">
    <source>
        <dbReference type="PROSITE" id="PS50146"/>
    </source>
</evidence>
<dbReference type="InterPro" id="IPR016064">
    <property type="entry name" value="NAD/diacylglycerol_kinase_sf"/>
</dbReference>
<keyword evidence="2" id="KW-0808">Transferase</keyword>
<evidence type="ECO:0000313" key="3">
    <source>
        <dbReference type="Proteomes" id="UP000509367"/>
    </source>
</evidence>
<sequence>MRFAAVINQDASTMKGISRDRIAGCLRDGFAARDHSISTSFVAGREIKAALQAARDDEKTDAVIAGGGDGTISMAAGLMQGTGKALAVLPGGNMNLFARSLGIPLDLPAAVAALAAGRPMAADIAFANDRPFIHEFSLGLHPEVVELRDREAFGARLGKVVATMRSLWRVLLRPPRVRVWLDDGDGERAVAAAALAISNNPFGEGHLPYADRVDGGVLGVYIVHTLNPAELAAIAARMSTGGWMDTRDVEAFTATTLRLTRDGPIKAAIDGELARMPGSVTVRIAPGALTVIAPREEDAVRGQ</sequence>
<dbReference type="GO" id="GO:0016301">
    <property type="term" value="F:kinase activity"/>
    <property type="evidence" value="ECO:0007669"/>
    <property type="project" value="UniProtKB-KW"/>
</dbReference>
<evidence type="ECO:0000313" key="2">
    <source>
        <dbReference type="EMBL" id="QKV17224.1"/>
    </source>
</evidence>
<dbReference type="Gene3D" id="2.60.200.40">
    <property type="match status" value="1"/>
</dbReference>
<dbReference type="InterPro" id="IPR017438">
    <property type="entry name" value="ATP-NAD_kinase_N"/>
</dbReference>
<dbReference type="Pfam" id="PF00781">
    <property type="entry name" value="DAGK_cat"/>
    <property type="match status" value="1"/>
</dbReference>
<feature type="domain" description="DAGKc" evidence="1">
    <location>
        <begin position="1"/>
        <end position="131"/>
    </location>
</feature>
<dbReference type="PANTHER" id="PTHR30492:SF0">
    <property type="entry name" value="METHYLGLYOXAL SYNTHASE"/>
    <property type="match status" value="1"/>
</dbReference>
<dbReference type="GO" id="GO:0019242">
    <property type="term" value="P:methylglyoxal biosynthetic process"/>
    <property type="evidence" value="ECO:0007669"/>
    <property type="project" value="InterPro"/>
</dbReference>
<protein>
    <submittedName>
        <fullName evidence="2">Diacylglycerol kinase family lipid kinase</fullName>
    </submittedName>
</protein>
<keyword evidence="2" id="KW-0418">Kinase</keyword>
<organism evidence="2 3">
    <name type="scientific">Oricola thermophila</name>
    <dbReference type="NCBI Taxonomy" id="2742145"/>
    <lineage>
        <taxon>Bacteria</taxon>
        <taxon>Pseudomonadati</taxon>
        <taxon>Pseudomonadota</taxon>
        <taxon>Alphaproteobacteria</taxon>
        <taxon>Hyphomicrobiales</taxon>
        <taxon>Ahrensiaceae</taxon>
        <taxon>Oricola</taxon>
    </lineage>
</organism>
<proteinExistence type="predicted"/>
<accession>A0A6N1V8I0</accession>